<dbReference type="Pfam" id="PF06432">
    <property type="entry name" value="GPI2"/>
    <property type="match status" value="1"/>
</dbReference>
<evidence type="ECO:0000256" key="3">
    <source>
        <dbReference type="ARBA" id="ARBA00008321"/>
    </source>
</evidence>
<evidence type="ECO:0000256" key="2">
    <source>
        <dbReference type="ARBA" id="ARBA00004687"/>
    </source>
</evidence>
<comment type="subcellular location">
    <subcellularLocation>
        <location evidence="1">Membrane</location>
        <topology evidence="1">Multi-pass membrane protein</topology>
    </subcellularLocation>
</comment>
<dbReference type="PIRSF" id="PIRSF016104">
    <property type="entry name" value="GPI2"/>
    <property type="match status" value="1"/>
</dbReference>
<protein>
    <submittedName>
        <fullName evidence="9">3586_t:CDS:1</fullName>
    </submittedName>
</protein>
<comment type="similarity">
    <text evidence="3">Belongs to the PIGC family.</text>
</comment>
<reference evidence="9" key="1">
    <citation type="submission" date="2021-06" db="EMBL/GenBank/DDBJ databases">
        <authorList>
            <person name="Kallberg Y."/>
            <person name="Tangrot J."/>
            <person name="Rosling A."/>
        </authorList>
    </citation>
    <scope>NUCLEOTIDE SEQUENCE</scope>
    <source>
        <strain evidence="9">FL966</strain>
    </source>
</reference>
<feature type="transmembrane region" description="Helical" evidence="8">
    <location>
        <begin position="119"/>
        <end position="136"/>
    </location>
</feature>
<dbReference type="EMBL" id="CAJVQA010015640">
    <property type="protein sequence ID" value="CAG8738434.1"/>
    <property type="molecule type" value="Genomic_DNA"/>
</dbReference>
<sequence>MVEISITYCPFDGYQFLEEDTKCKFCDFDRYRAWSLLKNSPFKNEKKPPWRKLLWIKQDYPDDHVDDTFLDELQKNVNVRAYDYWTVVMESTVISQHISSIVIFIAVFIDLFWGRLSAQNLIISGTVLTIVGYIFWDKSISKTDPAYEYKRWKTAKGAVLFFVTLLGLSPILKTLTKDTSSDTIWALTVILFLTNMLFHDYGSENRTNIKFPGSVSTNAAIFASVLLASRLEVNSHVFGLMLFAVEWFALFPIFRRYTKVSLSAKFNVALTCILFVLAATLFLRISNVIAIIYVLGIIFITFACPYWLIWIQKYKNEIHGPWDEARPKLQQTRTNPNE</sequence>
<dbReference type="GO" id="GO:0000506">
    <property type="term" value="C:glycosylphosphatidylinositol-N-acetylglucosaminyltransferase (GPI-GnT) complex"/>
    <property type="evidence" value="ECO:0007669"/>
    <property type="project" value="TreeGrafter"/>
</dbReference>
<feature type="transmembrane region" description="Helical" evidence="8">
    <location>
        <begin position="211"/>
        <end position="231"/>
    </location>
</feature>
<comment type="pathway">
    <text evidence="2">Glycolipid biosynthesis; glycosylphosphatidylinositol-anchor biosynthesis.</text>
</comment>
<feature type="transmembrane region" description="Helical" evidence="8">
    <location>
        <begin position="182"/>
        <end position="199"/>
    </location>
</feature>
<feature type="transmembrane region" description="Helical" evidence="8">
    <location>
        <begin position="266"/>
        <end position="283"/>
    </location>
</feature>
<feature type="transmembrane region" description="Helical" evidence="8">
    <location>
        <begin position="93"/>
        <end position="113"/>
    </location>
</feature>
<evidence type="ECO:0000256" key="5">
    <source>
        <dbReference type="ARBA" id="ARBA00022692"/>
    </source>
</evidence>
<dbReference type="InterPro" id="IPR009450">
    <property type="entry name" value="Plno_GlcNAc_GPI2"/>
</dbReference>
<evidence type="ECO:0000256" key="1">
    <source>
        <dbReference type="ARBA" id="ARBA00004141"/>
    </source>
</evidence>
<keyword evidence="4" id="KW-0337">GPI-anchor biosynthesis</keyword>
<accession>A0A9N9IKE9</accession>
<feature type="transmembrane region" description="Helical" evidence="8">
    <location>
        <begin position="237"/>
        <end position="254"/>
    </location>
</feature>
<evidence type="ECO:0000256" key="7">
    <source>
        <dbReference type="ARBA" id="ARBA00023136"/>
    </source>
</evidence>
<keyword evidence="7 8" id="KW-0472">Membrane</keyword>
<evidence type="ECO:0000256" key="8">
    <source>
        <dbReference type="SAM" id="Phobius"/>
    </source>
</evidence>
<proteinExistence type="inferred from homology"/>
<evidence type="ECO:0000256" key="4">
    <source>
        <dbReference type="ARBA" id="ARBA00022502"/>
    </source>
</evidence>
<dbReference type="OrthoDB" id="196709at2759"/>
<dbReference type="AlphaFoldDB" id="A0A9N9IKE9"/>
<dbReference type="PANTHER" id="PTHR12982">
    <property type="entry name" value="PHOSPHATIDYLINOSITOL GLYCAN, CLASS C"/>
    <property type="match status" value="1"/>
</dbReference>
<evidence type="ECO:0000313" key="9">
    <source>
        <dbReference type="EMBL" id="CAG8738434.1"/>
    </source>
</evidence>
<dbReference type="PANTHER" id="PTHR12982:SF0">
    <property type="entry name" value="PHOSPHATIDYLINOSITOL N-ACETYLGLUCOSAMINYLTRANSFERASE SUBUNIT C"/>
    <property type="match status" value="1"/>
</dbReference>
<keyword evidence="6 8" id="KW-1133">Transmembrane helix</keyword>
<keyword evidence="10" id="KW-1185">Reference proteome</keyword>
<keyword evidence="5 8" id="KW-0812">Transmembrane</keyword>
<comment type="caution">
    <text evidence="9">The sequence shown here is derived from an EMBL/GenBank/DDBJ whole genome shotgun (WGS) entry which is preliminary data.</text>
</comment>
<name>A0A9N9IKE9_9GLOM</name>
<gene>
    <name evidence="9" type="ORF">CPELLU_LOCUS13948</name>
</gene>
<feature type="transmembrane region" description="Helical" evidence="8">
    <location>
        <begin position="289"/>
        <end position="309"/>
    </location>
</feature>
<dbReference type="GO" id="GO:0006506">
    <property type="term" value="P:GPI anchor biosynthetic process"/>
    <property type="evidence" value="ECO:0007669"/>
    <property type="project" value="UniProtKB-KW"/>
</dbReference>
<feature type="transmembrane region" description="Helical" evidence="8">
    <location>
        <begin position="157"/>
        <end position="176"/>
    </location>
</feature>
<organism evidence="9 10">
    <name type="scientific">Cetraspora pellucida</name>
    <dbReference type="NCBI Taxonomy" id="1433469"/>
    <lineage>
        <taxon>Eukaryota</taxon>
        <taxon>Fungi</taxon>
        <taxon>Fungi incertae sedis</taxon>
        <taxon>Mucoromycota</taxon>
        <taxon>Glomeromycotina</taxon>
        <taxon>Glomeromycetes</taxon>
        <taxon>Diversisporales</taxon>
        <taxon>Gigasporaceae</taxon>
        <taxon>Cetraspora</taxon>
    </lineage>
</organism>
<dbReference type="Proteomes" id="UP000789759">
    <property type="component" value="Unassembled WGS sequence"/>
</dbReference>
<evidence type="ECO:0000313" key="10">
    <source>
        <dbReference type="Proteomes" id="UP000789759"/>
    </source>
</evidence>
<evidence type="ECO:0000256" key="6">
    <source>
        <dbReference type="ARBA" id="ARBA00022989"/>
    </source>
</evidence>